<gene>
    <name evidence="9" type="ORF">ACFSDB_00090</name>
</gene>
<evidence type="ECO:0000256" key="1">
    <source>
        <dbReference type="ARBA" id="ARBA00004651"/>
    </source>
</evidence>
<feature type="transmembrane region" description="Helical" evidence="7">
    <location>
        <begin position="373"/>
        <end position="393"/>
    </location>
</feature>
<evidence type="ECO:0000313" key="10">
    <source>
        <dbReference type="Proteomes" id="UP001597273"/>
    </source>
</evidence>
<feature type="transmembrane region" description="Helical" evidence="7">
    <location>
        <begin position="215"/>
        <end position="233"/>
    </location>
</feature>
<feature type="transmembrane region" description="Helical" evidence="7">
    <location>
        <begin position="136"/>
        <end position="155"/>
    </location>
</feature>
<feature type="transmembrane region" description="Helical" evidence="7">
    <location>
        <begin position="304"/>
        <end position="329"/>
    </location>
</feature>
<keyword evidence="3" id="KW-1003">Cell membrane</keyword>
<dbReference type="PANTHER" id="PTHR43266">
    <property type="entry name" value="MACROLIDE-EFFLUX PROTEIN"/>
    <property type="match status" value="1"/>
</dbReference>
<evidence type="ECO:0000256" key="6">
    <source>
        <dbReference type="ARBA" id="ARBA00023136"/>
    </source>
</evidence>
<dbReference type="InterPro" id="IPR036259">
    <property type="entry name" value="MFS_trans_sf"/>
</dbReference>
<evidence type="ECO:0000256" key="4">
    <source>
        <dbReference type="ARBA" id="ARBA00022692"/>
    </source>
</evidence>
<feature type="domain" description="Major facilitator superfamily (MFS) profile" evidence="8">
    <location>
        <begin position="8"/>
        <end position="394"/>
    </location>
</feature>
<comment type="caution">
    <text evidence="9">The sequence shown here is derived from an EMBL/GenBank/DDBJ whole genome shotgun (WGS) entry which is preliminary data.</text>
</comment>
<protein>
    <submittedName>
        <fullName evidence="9">MFS transporter</fullName>
    </submittedName>
</protein>
<evidence type="ECO:0000256" key="5">
    <source>
        <dbReference type="ARBA" id="ARBA00022989"/>
    </source>
</evidence>
<dbReference type="Gene3D" id="1.20.1250.20">
    <property type="entry name" value="MFS general substrate transporter like domains"/>
    <property type="match status" value="1"/>
</dbReference>
<feature type="transmembrane region" description="Helical" evidence="7">
    <location>
        <begin position="73"/>
        <end position="91"/>
    </location>
</feature>
<feature type="transmembrane region" description="Helical" evidence="7">
    <location>
        <begin position="253"/>
        <end position="271"/>
    </location>
</feature>
<feature type="transmembrane region" description="Helical" evidence="7">
    <location>
        <begin position="341"/>
        <end position="367"/>
    </location>
</feature>
<keyword evidence="2" id="KW-0813">Transport</keyword>
<accession>A0ABW4QCH8</accession>
<evidence type="ECO:0000259" key="8">
    <source>
        <dbReference type="PROSITE" id="PS50850"/>
    </source>
</evidence>
<evidence type="ECO:0000313" key="9">
    <source>
        <dbReference type="EMBL" id="MFD1861299.1"/>
    </source>
</evidence>
<feature type="transmembrane region" description="Helical" evidence="7">
    <location>
        <begin position="7"/>
        <end position="27"/>
    </location>
</feature>
<organism evidence="9 10">
    <name type="scientific">Planococcus chinensis</name>
    <dbReference type="NCBI Taxonomy" id="272917"/>
    <lineage>
        <taxon>Bacteria</taxon>
        <taxon>Bacillati</taxon>
        <taxon>Bacillota</taxon>
        <taxon>Bacilli</taxon>
        <taxon>Bacillales</taxon>
        <taxon>Caryophanaceae</taxon>
        <taxon>Planococcus</taxon>
    </lineage>
</organism>
<keyword evidence="6 7" id="KW-0472">Membrane</keyword>
<dbReference type="EMBL" id="JBHUFW010000002">
    <property type="protein sequence ID" value="MFD1861299.1"/>
    <property type="molecule type" value="Genomic_DNA"/>
</dbReference>
<feature type="transmembrane region" description="Helical" evidence="7">
    <location>
        <begin position="278"/>
        <end position="298"/>
    </location>
</feature>
<dbReference type="CDD" id="cd06173">
    <property type="entry name" value="MFS_MefA_like"/>
    <property type="match status" value="1"/>
</dbReference>
<name>A0ABW4QCH8_9BACL</name>
<keyword evidence="4 7" id="KW-0812">Transmembrane</keyword>
<dbReference type="InterPro" id="IPR020846">
    <property type="entry name" value="MFS_dom"/>
</dbReference>
<comment type="subcellular location">
    <subcellularLocation>
        <location evidence="1">Cell membrane</location>
        <topology evidence="1">Multi-pass membrane protein</topology>
    </subcellularLocation>
</comment>
<keyword evidence="5 7" id="KW-1133">Transmembrane helix</keyword>
<feature type="transmembrane region" description="Helical" evidence="7">
    <location>
        <begin position="39"/>
        <end position="61"/>
    </location>
</feature>
<evidence type="ECO:0000256" key="7">
    <source>
        <dbReference type="SAM" id="Phobius"/>
    </source>
</evidence>
<dbReference type="PANTHER" id="PTHR43266:SF2">
    <property type="entry name" value="MAJOR FACILITATOR SUPERFAMILY (MFS) PROFILE DOMAIN-CONTAINING PROTEIN"/>
    <property type="match status" value="1"/>
</dbReference>
<dbReference type="RefSeq" id="WP_204891670.1">
    <property type="nucleotide sequence ID" value="NZ_JBHUFW010000002.1"/>
</dbReference>
<feature type="transmembrane region" description="Helical" evidence="7">
    <location>
        <begin position="97"/>
        <end position="124"/>
    </location>
</feature>
<keyword evidence="10" id="KW-1185">Reference proteome</keyword>
<dbReference type="InterPro" id="IPR011701">
    <property type="entry name" value="MFS"/>
</dbReference>
<dbReference type="PRINTS" id="PR01988">
    <property type="entry name" value="EXPORTERBACE"/>
</dbReference>
<sequence>MEKWKDPAILLLAVGISNVGAWIYLIALNLTVLELAGGSPLAVAVLYMIGPAAVLVTGFWSGSLIDRRNKRRLLVVLDVLRAAMIVLLPFAESLLVIYLAVFILGIAGAIFEPAAMAYVTMLLAPEQRKRFNALRSLATSGAFLVGPAAAGLLLAIGPPEFAIWINAAALAFAGILAICLPDLEKDGPSGGSEKMSLETIKRDWQTVQRFSRSNSYVTGVYVVFTAFMVMATALDSLEVSFATLVLGLSDSQYGVLVSTAGAGILAGALLNAAVAERLAVPFLLGAGTFGTALGYLLYAFSGTFAAAASGFFILAFALGFANTGFQTFCQEEIPAAIMGRFISLLALVEALGILAATAALAAAAHFFSVQTTVIVGSLCMLGIAAAMGMLSSVQKDRAIQN</sequence>
<reference evidence="10" key="1">
    <citation type="journal article" date="2019" name="Int. J. Syst. Evol. Microbiol.">
        <title>The Global Catalogue of Microorganisms (GCM) 10K type strain sequencing project: providing services to taxonomists for standard genome sequencing and annotation.</title>
        <authorList>
            <consortium name="The Broad Institute Genomics Platform"/>
            <consortium name="The Broad Institute Genome Sequencing Center for Infectious Disease"/>
            <person name="Wu L."/>
            <person name="Ma J."/>
        </authorList>
    </citation>
    <scope>NUCLEOTIDE SEQUENCE [LARGE SCALE GENOMIC DNA]</scope>
    <source>
        <strain evidence="10">CGMCC 1.15475</strain>
    </source>
</reference>
<dbReference type="Pfam" id="PF07690">
    <property type="entry name" value="MFS_1"/>
    <property type="match status" value="1"/>
</dbReference>
<dbReference type="InterPro" id="IPR022324">
    <property type="entry name" value="Bacilysin_exporter_BacE_put"/>
</dbReference>
<dbReference type="PROSITE" id="PS50850">
    <property type="entry name" value="MFS"/>
    <property type="match status" value="1"/>
</dbReference>
<proteinExistence type="predicted"/>
<evidence type="ECO:0000256" key="3">
    <source>
        <dbReference type="ARBA" id="ARBA00022475"/>
    </source>
</evidence>
<dbReference type="SUPFAM" id="SSF103473">
    <property type="entry name" value="MFS general substrate transporter"/>
    <property type="match status" value="1"/>
</dbReference>
<feature type="transmembrane region" description="Helical" evidence="7">
    <location>
        <begin position="161"/>
        <end position="180"/>
    </location>
</feature>
<dbReference type="Proteomes" id="UP001597273">
    <property type="component" value="Unassembled WGS sequence"/>
</dbReference>
<evidence type="ECO:0000256" key="2">
    <source>
        <dbReference type="ARBA" id="ARBA00022448"/>
    </source>
</evidence>